<dbReference type="SUPFAM" id="SSF51713">
    <property type="entry name" value="tRNA-guanine transglycosylase"/>
    <property type="match status" value="1"/>
</dbReference>
<reference evidence="9" key="1">
    <citation type="journal article" date="2020" name="Biotechnol. Biofuels">
        <title>New insights from the biogas microbiome by comprehensive genome-resolved metagenomics of nearly 1600 species originating from multiple anaerobic digesters.</title>
        <authorList>
            <person name="Campanaro S."/>
            <person name="Treu L."/>
            <person name="Rodriguez-R L.M."/>
            <person name="Kovalovszki A."/>
            <person name="Ziels R.M."/>
            <person name="Maus I."/>
            <person name="Zhu X."/>
            <person name="Kougias P.G."/>
            <person name="Basile A."/>
            <person name="Luo G."/>
            <person name="Schluter A."/>
            <person name="Konstantinidis K.T."/>
            <person name="Angelidaki I."/>
        </authorList>
    </citation>
    <scope>NUCLEOTIDE SEQUENCE</scope>
    <source>
        <strain evidence="9">AS06rmzACSIP_7</strain>
    </source>
</reference>
<dbReference type="InterPro" id="IPR050076">
    <property type="entry name" value="ArchSynthase1/Queuine_TRR"/>
</dbReference>
<name>A0A971M475_9BACT</name>
<dbReference type="GO" id="GO:0046872">
    <property type="term" value="F:metal ion binding"/>
    <property type="evidence" value="ECO:0007669"/>
    <property type="project" value="UniProtKB-KW"/>
</dbReference>
<evidence type="ECO:0000313" key="10">
    <source>
        <dbReference type="Proteomes" id="UP000777265"/>
    </source>
</evidence>
<feature type="active site" description="Proton acceptor" evidence="7">
    <location>
        <position position="90"/>
    </location>
</feature>
<gene>
    <name evidence="7 9" type="primary">tgt</name>
    <name evidence="9" type="ORF">GXY80_04925</name>
</gene>
<comment type="function">
    <text evidence="7">Catalyzes the base-exchange of a guanine (G) residue with the queuine precursor 7-aminomethyl-7-deazaguanine (PreQ1) at position 34 (anticodon wobble position) in tRNAs with GU(N) anticodons (tRNA-Asp, -Asn, -His and -Tyr). Catalysis occurs through a double-displacement mechanism. The nucleophile active site attacks the C1' of nucleotide 34 to detach the guanine base from the RNA, forming a covalent enzyme-RNA intermediate. The proton acceptor active site deprotonates the incoming PreQ1, allowing a nucleophilic attack on the C1' of the ribose to form the product. After dissociation, two additional enzymatic reactions on the tRNA convert PreQ1 to queuine (Q), resulting in the hypermodified nucleoside queuosine (7-(((4,5-cis-dihydroxy-2-cyclopenten-1-yl)amino)methyl)-7-deazaguanosine).</text>
</comment>
<feature type="binding site" evidence="7">
    <location>
        <position position="186"/>
    </location>
    <ligand>
        <name>substrate</name>
    </ligand>
</feature>
<comment type="catalytic activity">
    <reaction evidence="6 7">
        <text>7-aminomethyl-7-carbaguanine + guanosine(34) in tRNA = 7-aminomethyl-7-carbaguanosine(34) in tRNA + guanine</text>
        <dbReference type="Rhea" id="RHEA:24104"/>
        <dbReference type="Rhea" id="RHEA-COMP:10341"/>
        <dbReference type="Rhea" id="RHEA-COMP:10342"/>
        <dbReference type="ChEBI" id="CHEBI:16235"/>
        <dbReference type="ChEBI" id="CHEBI:58703"/>
        <dbReference type="ChEBI" id="CHEBI:74269"/>
        <dbReference type="ChEBI" id="CHEBI:82833"/>
        <dbReference type="EC" id="2.4.2.29"/>
    </reaction>
</comment>
<dbReference type="GO" id="GO:0008616">
    <property type="term" value="P:tRNA queuosine(34) biosynthetic process"/>
    <property type="evidence" value="ECO:0007669"/>
    <property type="project" value="UniProtKB-UniRule"/>
</dbReference>
<comment type="caution">
    <text evidence="9">The sequence shown here is derived from an EMBL/GenBank/DDBJ whole genome shotgun (WGS) entry which is preliminary data.</text>
</comment>
<proteinExistence type="inferred from homology"/>
<keyword evidence="7" id="KW-0862">Zinc</keyword>
<feature type="binding site" evidence="7">
    <location>
        <position position="306"/>
    </location>
    <ligand>
        <name>Zn(2+)</name>
        <dbReference type="ChEBI" id="CHEBI:29105"/>
    </ligand>
</feature>
<dbReference type="InterPro" id="IPR036511">
    <property type="entry name" value="TGT-like_sf"/>
</dbReference>
<dbReference type="NCBIfam" id="TIGR00430">
    <property type="entry name" value="Q_tRNA_tgt"/>
    <property type="match status" value="1"/>
</dbReference>
<dbReference type="Pfam" id="PF01702">
    <property type="entry name" value="TGT"/>
    <property type="match status" value="1"/>
</dbReference>
<keyword evidence="2 7" id="KW-0328">Glycosyltransferase</keyword>
<comment type="subunit">
    <text evidence="7">Homodimer. Within each dimer, one monomer is responsible for RNA recognition and catalysis, while the other monomer binds to the replacement base PreQ1.</text>
</comment>
<dbReference type="PANTHER" id="PTHR46499:SF1">
    <property type="entry name" value="QUEUINE TRNA-RIBOSYLTRANSFERASE"/>
    <property type="match status" value="1"/>
</dbReference>
<feature type="region of interest" description="RNA binding; important for wobble base 34 recognition" evidence="7">
    <location>
        <begin position="268"/>
        <end position="272"/>
    </location>
</feature>
<evidence type="ECO:0000313" key="9">
    <source>
        <dbReference type="EMBL" id="NLW34811.1"/>
    </source>
</evidence>
<feature type="active site" description="Nucleophile" evidence="7">
    <location>
        <position position="263"/>
    </location>
</feature>
<dbReference type="GO" id="GO:0005829">
    <property type="term" value="C:cytosol"/>
    <property type="evidence" value="ECO:0007669"/>
    <property type="project" value="TreeGrafter"/>
</dbReference>
<dbReference type="InterPro" id="IPR002616">
    <property type="entry name" value="tRNA_ribo_trans-like"/>
</dbReference>
<sequence>MNTIALLKQEGHARLGIVRTGHGEIETPVFMPVGTQGIVKATSPRDLKNMGIKVILANAYHLYLRPGDHLVREMGGIHRFAGWDGAVLTDSGGYQVFSLGVLREIREDGVLFQSHIDGSRHFLSPEKVVEVQENIGADICMCFDECAPYPSSYEYTSNSVDLTSRWAERCKNAKKNDGTMLFGIVQGGFYRDLRLKSAEELIKMDFDGYAVGGLSVGEPKSIMWEMVDTVVDMLPKDKPRYLMGLGFPEDIVEGVRKGIDMFDCVIPTRHARNGSLFTRNGRINIKHAKYVKDESPIDEQCQCYTCRTFSRAYLRHLFVSHEISSYYLNTIHNIFFYNNLMQTIREAIREGSFETFYEAFKGEWKGGELQDEYSIRDGHSGSIRTGG</sequence>
<feature type="binding site" evidence="7">
    <location>
        <position position="144"/>
    </location>
    <ligand>
        <name>substrate</name>
    </ligand>
</feature>
<evidence type="ECO:0000256" key="4">
    <source>
        <dbReference type="ARBA" id="ARBA00022694"/>
    </source>
</evidence>
<comment type="similarity">
    <text evidence="7">Belongs to the queuine tRNA-ribosyltransferase family.</text>
</comment>
<comment type="caution">
    <text evidence="7">Lacks conserved residue(s) required for the propagation of feature annotation.</text>
</comment>
<feature type="binding site" evidence="7">
    <location>
        <position position="332"/>
    </location>
    <ligand>
        <name>Zn(2+)</name>
        <dbReference type="ChEBI" id="CHEBI:29105"/>
    </ligand>
</feature>
<keyword evidence="3 7" id="KW-0808">Transferase</keyword>
<comment type="pathway">
    <text evidence="1 7">tRNA modification; tRNA-queuosine biosynthesis.</text>
</comment>
<dbReference type="AlphaFoldDB" id="A0A971M475"/>
<feature type="binding site" evidence="7">
    <location>
        <position position="301"/>
    </location>
    <ligand>
        <name>Zn(2+)</name>
        <dbReference type="ChEBI" id="CHEBI:29105"/>
    </ligand>
</feature>
<accession>A0A971M475</accession>
<evidence type="ECO:0000256" key="3">
    <source>
        <dbReference type="ARBA" id="ARBA00022679"/>
    </source>
</evidence>
<evidence type="ECO:0000256" key="6">
    <source>
        <dbReference type="ARBA" id="ARBA00050112"/>
    </source>
</evidence>
<dbReference type="Proteomes" id="UP000777265">
    <property type="component" value="Unassembled WGS sequence"/>
</dbReference>
<keyword evidence="5 7" id="KW-0671">Queuosine biosynthesis</keyword>
<dbReference type="GO" id="GO:0008479">
    <property type="term" value="F:tRNA-guanosine(34) queuine transglycosylase activity"/>
    <property type="evidence" value="ECO:0007669"/>
    <property type="project" value="UniProtKB-UniRule"/>
</dbReference>
<evidence type="ECO:0000259" key="8">
    <source>
        <dbReference type="Pfam" id="PF01702"/>
    </source>
</evidence>
<dbReference type="HAMAP" id="MF_00168">
    <property type="entry name" value="Q_tRNA_Tgt"/>
    <property type="match status" value="1"/>
</dbReference>
<evidence type="ECO:0000256" key="7">
    <source>
        <dbReference type="HAMAP-Rule" id="MF_00168"/>
    </source>
</evidence>
<dbReference type="FunFam" id="3.20.20.105:FF:000001">
    <property type="entry name" value="Queuine tRNA-ribosyltransferase"/>
    <property type="match status" value="1"/>
</dbReference>
<evidence type="ECO:0000256" key="2">
    <source>
        <dbReference type="ARBA" id="ARBA00022676"/>
    </source>
</evidence>
<comment type="cofactor">
    <cofactor evidence="7">
        <name>Zn(2+)</name>
        <dbReference type="ChEBI" id="CHEBI:29105"/>
    </cofactor>
    <text evidence="7">Binds 1 zinc ion per subunit.</text>
</comment>
<feature type="domain" description="tRNA-guanine(15) transglycosylase-like" evidence="8">
    <location>
        <begin position="13"/>
        <end position="363"/>
    </location>
</feature>
<organism evidence="9 10">
    <name type="scientific">Syntrophorhabdus aromaticivorans</name>
    <dbReference type="NCBI Taxonomy" id="328301"/>
    <lineage>
        <taxon>Bacteria</taxon>
        <taxon>Pseudomonadati</taxon>
        <taxon>Thermodesulfobacteriota</taxon>
        <taxon>Syntrophorhabdia</taxon>
        <taxon>Syntrophorhabdales</taxon>
        <taxon>Syntrophorhabdaceae</taxon>
        <taxon>Syntrophorhabdus</taxon>
    </lineage>
</organism>
<protein>
    <recommendedName>
        <fullName evidence="7">Queuine tRNA-ribosyltransferase</fullName>
        <ecNumber evidence="7">2.4.2.29</ecNumber>
    </recommendedName>
    <alternativeName>
        <fullName evidence="7">Guanine insertion enzyme</fullName>
    </alternativeName>
    <alternativeName>
        <fullName evidence="7">tRNA-guanine transglycosylase</fullName>
    </alternativeName>
</protein>
<feature type="binding site" evidence="7">
    <location>
        <position position="303"/>
    </location>
    <ligand>
        <name>Zn(2+)</name>
        <dbReference type="ChEBI" id="CHEBI:29105"/>
    </ligand>
</feature>
<keyword evidence="7" id="KW-0479">Metal-binding</keyword>
<feature type="binding site" evidence="7">
    <location>
        <begin position="90"/>
        <end position="94"/>
    </location>
    <ligand>
        <name>substrate</name>
    </ligand>
</feature>
<reference evidence="9" key="2">
    <citation type="submission" date="2020-01" db="EMBL/GenBank/DDBJ databases">
        <authorList>
            <person name="Campanaro S."/>
        </authorList>
    </citation>
    <scope>NUCLEOTIDE SEQUENCE</scope>
    <source>
        <strain evidence="9">AS06rmzACSIP_7</strain>
    </source>
</reference>
<dbReference type="EMBL" id="JAAYEE010000082">
    <property type="protein sequence ID" value="NLW34811.1"/>
    <property type="molecule type" value="Genomic_DNA"/>
</dbReference>
<dbReference type="Gene3D" id="3.20.20.105">
    <property type="entry name" value="Queuine tRNA-ribosyltransferase-like"/>
    <property type="match status" value="1"/>
</dbReference>
<dbReference type="PANTHER" id="PTHR46499">
    <property type="entry name" value="QUEUINE TRNA-RIBOSYLTRANSFERASE"/>
    <property type="match status" value="1"/>
</dbReference>
<dbReference type="InterPro" id="IPR004803">
    <property type="entry name" value="TGT"/>
</dbReference>
<evidence type="ECO:0000256" key="5">
    <source>
        <dbReference type="ARBA" id="ARBA00022785"/>
    </source>
</evidence>
<evidence type="ECO:0000256" key="1">
    <source>
        <dbReference type="ARBA" id="ARBA00004691"/>
    </source>
</evidence>
<keyword evidence="4 7" id="KW-0819">tRNA processing</keyword>
<dbReference type="NCBIfam" id="TIGR00449">
    <property type="entry name" value="tgt_general"/>
    <property type="match status" value="1"/>
</dbReference>
<dbReference type="EC" id="2.4.2.29" evidence="7"/>
<feature type="binding site" evidence="7">
    <location>
        <position position="213"/>
    </location>
    <ligand>
        <name>substrate</name>
    </ligand>
</feature>